<proteinExistence type="predicted"/>
<accession>A0A8W8NXU5</accession>
<sequence>MCGEIVYTLVALLCCDKITKARHNIFVFLLCDYPYTIFIFYSNLFSDFGIVSAFPKKRKLLFSLTLEESSITKGHIFCSDMALSASQKKQKLHSCMKTAAKDFPPIEKSLPSINSCKEHHTELLKEKKFEEETSDSRKTILCSHVCNTKDMQMDPCFISQKSTAEDKLPIGSSLPSINSCKEHHTELPKIFQGGDRTIYSPAKMDFTNSTPTNVPQTTPRTRTSVRWNLIQDFENELPTLVVTNSPPVQEIFANRENCTEVEHESSWYSGLMYWTCGISALVLTVLSVFRYSPQKLLLRLTHEALGNISIIFLGIIVCAILWKLYQSTMRRTARIPNMMRNTLSGRTSDQDTASYNEEVGLTGSGLNLHVKRTFKGEGTEEWSEFVRYFENVATLNNWSIDMRRRVLITTFRGQAEAFAYGLPDSILQDYNQLKLQMDTRFIDHCNLSRSSVKCRSSGPNFDWPESCQRFLLEAFDENFANSPGRNGLHALLTSLLTSSALTIYNIGGGSRKNKKLGRLGIQYNYYNSENVRLEKIDLEESTSESSPEKSLSSPEKSLSLSEKSSPEKSSPEKSSPEKSTDSSTSSTTTEYDATHTPVVDCLVTGPDTSILVGSLKSGPLRPEHLEQLRLELLSQISLDARQCRVAGVLICELEANLFIAAKDPGAINITHMSSYKFTNGNHTVVFSQFLTDLITFLNACRGLSYV</sequence>
<keyword evidence="4" id="KW-1185">Reference proteome</keyword>
<dbReference type="AlphaFoldDB" id="A0A8W8NXU5"/>
<dbReference type="EnsemblMetazoa" id="G7364.1">
    <property type="protein sequence ID" value="G7364.1:cds"/>
    <property type="gene ID" value="G7364"/>
</dbReference>
<evidence type="ECO:0000256" key="1">
    <source>
        <dbReference type="SAM" id="MobiDB-lite"/>
    </source>
</evidence>
<feature type="transmembrane region" description="Helical" evidence="2">
    <location>
        <begin position="33"/>
        <end position="54"/>
    </location>
</feature>
<name>A0A8W8NXU5_MAGGI</name>
<evidence type="ECO:0000256" key="2">
    <source>
        <dbReference type="SAM" id="Phobius"/>
    </source>
</evidence>
<feature type="region of interest" description="Disordered" evidence="1">
    <location>
        <begin position="538"/>
        <end position="592"/>
    </location>
</feature>
<feature type="transmembrane region" description="Helical" evidence="2">
    <location>
        <begin position="271"/>
        <end position="292"/>
    </location>
</feature>
<feature type="transmembrane region" description="Helical" evidence="2">
    <location>
        <begin position="304"/>
        <end position="325"/>
    </location>
</feature>
<protein>
    <submittedName>
        <fullName evidence="3">Uncharacterized protein</fullName>
    </submittedName>
</protein>
<organism evidence="3 4">
    <name type="scientific">Magallana gigas</name>
    <name type="common">Pacific oyster</name>
    <name type="synonym">Crassostrea gigas</name>
    <dbReference type="NCBI Taxonomy" id="29159"/>
    <lineage>
        <taxon>Eukaryota</taxon>
        <taxon>Metazoa</taxon>
        <taxon>Spiralia</taxon>
        <taxon>Lophotrochozoa</taxon>
        <taxon>Mollusca</taxon>
        <taxon>Bivalvia</taxon>
        <taxon>Autobranchia</taxon>
        <taxon>Pteriomorphia</taxon>
        <taxon>Ostreida</taxon>
        <taxon>Ostreoidea</taxon>
        <taxon>Ostreidae</taxon>
        <taxon>Magallana</taxon>
    </lineage>
</organism>
<keyword evidence="2" id="KW-1133">Transmembrane helix</keyword>
<evidence type="ECO:0000313" key="3">
    <source>
        <dbReference type="EnsemblMetazoa" id="G7364.1:cds"/>
    </source>
</evidence>
<feature type="compositionally biased region" description="Low complexity" evidence="1">
    <location>
        <begin position="543"/>
        <end position="563"/>
    </location>
</feature>
<reference evidence="3" key="1">
    <citation type="submission" date="2022-08" db="UniProtKB">
        <authorList>
            <consortium name="EnsemblMetazoa"/>
        </authorList>
    </citation>
    <scope>IDENTIFICATION</scope>
    <source>
        <strain evidence="3">05x7-T-G4-1.051#20</strain>
    </source>
</reference>
<keyword evidence="2" id="KW-0472">Membrane</keyword>
<evidence type="ECO:0000313" key="4">
    <source>
        <dbReference type="Proteomes" id="UP000005408"/>
    </source>
</evidence>
<keyword evidence="2" id="KW-0812">Transmembrane</keyword>
<feature type="compositionally biased region" description="Low complexity" evidence="1">
    <location>
        <begin position="581"/>
        <end position="590"/>
    </location>
</feature>
<feature type="compositionally biased region" description="Basic and acidic residues" evidence="1">
    <location>
        <begin position="564"/>
        <end position="580"/>
    </location>
</feature>
<dbReference type="Proteomes" id="UP000005408">
    <property type="component" value="Unassembled WGS sequence"/>
</dbReference>